<keyword evidence="2" id="KW-0229">DNA integration</keyword>
<dbReference type="InterPro" id="IPR050090">
    <property type="entry name" value="Tyrosine_recombinase_XerCD"/>
</dbReference>
<comment type="subcellular location">
    <subcellularLocation>
        <location evidence="1">Cytoplasm</location>
    </subcellularLocation>
</comment>
<dbReference type="GO" id="GO:0006310">
    <property type="term" value="P:DNA recombination"/>
    <property type="evidence" value="ECO:0007669"/>
    <property type="project" value="UniProtKB-KW"/>
</dbReference>
<dbReference type="KEGG" id="taut:V4D30_00760"/>
<dbReference type="GO" id="GO:0003677">
    <property type="term" value="F:DNA binding"/>
    <property type="evidence" value="ECO:0007669"/>
    <property type="project" value="InterPro"/>
</dbReference>
<dbReference type="InterPro" id="IPR011010">
    <property type="entry name" value="DNA_brk_join_enz"/>
</dbReference>
<dbReference type="AlphaFoldDB" id="A0AAU8GW18"/>
<evidence type="ECO:0000256" key="1">
    <source>
        <dbReference type="ARBA" id="ARBA00004496"/>
    </source>
</evidence>
<dbReference type="RefSeq" id="WP_353684346.1">
    <property type="nucleotide sequence ID" value="NZ_CP144373.1"/>
</dbReference>
<dbReference type="InterPro" id="IPR013762">
    <property type="entry name" value="Integrase-like_cat_sf"/>
</dbReference>
<dbReference type="InterPro" id="IPR002104">
    <property type="entry name" value="Integrase_catalytic"/>
</dbReference>
<evidence type="ECO:0000256" key="3">
    <source>
        <dbReference type="ARBA" id="ARBA00023172"/>
    </source>
</evidence>
<feature type="domain" description="Tyr recombinase" evidence="4">
    <location>
        <begin position="18"/>
        <end position="202"/>
    </location>
</feature>
<reference evidence="5" key="1">
    <citation type="submission" date="2024-01" db="EMBL/GenBank/DDBJ databases">
        <title>The first autotrophic representatives of the genus Thermodesulfovibrio.</title>
        <authorList>
            <person name="Maltseva A.I."/>
            <person name="Elcheninov A.G."/>
            <person name="Kublanov I.V."/>
            <person name="Lebedinsky A.V."/>
            <person name="Frolov E.N."/>
        </authorList>
    </citation>
    <scope>NUCLEOTIDE SEQUENCE</scope>
    <source>
        <strain evidence="5">3907-1M</strain>
    </source>
</reference>
<proteinExistence type="predicted"/>
<gene>
    <name evidence="5" type="ORF">V4D30_00760</name>
</gene>
<dbReference type="PANTHER" id="PTHR30349:SF77">
    <property type="entry name" value="TYROSINE RECOMBINASE XERC"/>
    <property type="match status" value="1"/>
</dbReference>
<dbReference type="PANTHER" id="PTHR30349">
    <property type="entry name" value="PHAGE INTEGRASE-RELATED"/>
    <property type="match status" value="1"/>
</dbReference>
<evidence type="ECO:0000313" key="5">
    <source>
        <dbReference type="EMBL" id="XCH46823.1"/>
    </source>
</evidence>
<dbReference type="SUPFAM" id="SSF56349">
    <property type="entry name" value="DNA breaking-rejoining enzymes"/>
    <property type="match status" value="1"/>
</dbReference>
<organism evidence="5">
    <name type="scientific">Thermodesulfovibrio autotrophicus</name>
    <dbReference type="NCBI Taxonomy" id="3118333"/>
    <lineage>
        <taxon>Bacteria</taxon>
        <taxon>Pseudomonadati</taxon>
        <taxon>Nitrospirota</taxon>
        <taxon>Thermodesulfovibrionia</taxon>
        <taxon>Thermodesulfovibrionales</taxon>
        <taxon>Thermodesulfovibrionaceae</taxon>
        <taxon>Thermodesulfovibrio</taxon>
    </lineage>
</organism>
<dbReference type="GO" id="GO:0015074">
    <property type="term" value="P:DNA integration"/>
    <property type="evidence" value="ECO:0007669"/>
    <property type="project" value="UniProtKB-KW"/>
</dbReference>
<keyword evidence="3" id="KW-0233">DNA recombination</keyword>
<protein>
    <submittedName>
        <fullName evidence="5">Site-specific integrase</fullName>
    </submittedName>
</protein>
<evidence type="ECO:0000259" key="4">
    <source>
        <dbReference type="PROSITE" id="PS51898"/>
    </source>
</evidence>
<dbReference type="Pfam" id="PF00589">
    <property type="entry name" value="Phage_integrase"/>
    <property type="match status" value="1"/>
</dbReference>
<dbReference type="Gene3D" id="1.10.443.10">
    <property type="entry name" value="Intergrase catalytic core"/>
    <property type="match status" value="1"/>
</dbReference>
<evidence type="ECO:0000256" key="2">
    <source>
        <dbReference type="ARBA" id="ARBA00022908"/>
    </source>
</evidence>
<dbReference type="PROSITE" id="PS51898">
    <property type="entry name" value="TYR_RECOMBINASE"/>
    <property type="match status" value="1"/>
</dbReference>
<accession>A0AAU8GW18</accession>
<dbReference type="GO" id="GO:0005737">
    <property type="term" value="C:cytoplasm"/>
    <property type="evidence" value="ECO:0007669"/>
    <property type="project" value="UniProtKB-SubCell"/>
</dbReference>
<name>A0AAU8GW18_9BACT</name>
<dbReference type="CDD" id="cd00397">
    <property type="entry name" value="DNA_BRE_C"/>
    <property type="match status" value="1"/>
</dbReference>
<dbReference type="EMBL" id="CP144373">
    <property type="protein sequence ID" value="XCH46823.1"/>
    <property type="molecule type" value="Genomic_DNA"/>
</dbReference>
<sequence>MLVQKNNFNPLQSVSIQEEIYHLTEDELNRLTFEFQKWFEEKRSIVRGRYWLVFLFLRYTGARVSEVLNIDETRDLDFRNSTVRLITLKRSEKKKNQYRIVPVPDRVISEYLRFTKLHPKMEGKVFKLKRNNFFVVFRQLCKKAGIPDEIAHPHVLRHTRAIELLRAGIPVTAVQQLLGHASLNTTAMYLRYSNIEIQEMLKTKGLL</sequence>